<proteinExistence type="predicted"/>
<keyword evidence="2" id="KW-0407">Ion channel</keyword>
<gene>
    <name evidence="3" type="ORF">E5676_scaffold43890G00010</name>
    <name evidence="2" type="ORF">E6C27_scaffold84G00930</name>
</gene>
<feature type="compositionally biased region" description="Basic and acidic residues" evidence="1">
    <location>
        <begin position="15"/>
        <end position="31"/>
    </location>
</feature>
<dbReference type="EMBL" id="SSTE01018486">
    <property type="protein sequence ID" value="KAA0039008.1"/>
    <property type="molecule type" value="Genomic_DNA"/>
</dbReference>
<evidence type="ECO:0000313" key="3">
    <source>
        <dbReference type="EMBL" id="TYK12211.1"/>
    </source>
</evidence>
<organism evidence="2 4">
    <name type="scientific">Cucumis melo var. makuwa</name>
    <name type="common">Oriental melon</name>
    <dbReference type="NCBI Taxonomy" id="1194695"/>
    <lineage>
        <taxon>Eukaryota</taxon>
        <taxon>Viridiplantae</taxon>
        <taxon>Streptophyta</taxon>
        <taxon>Embryophyta</taxon>
        <taxon>Tracheophyta</taxon>
        <taxon>Spermatophyta</taxon>
        <taxon>Magnoliopsida</taxon>
        <taxon>eudicotyledons</taxon>
        <taxon>Gunneridae</taxon>
        <taxon>Pentapetalae</taxon>
        <taxon>rosids</taxon>
        <taxon>fabids</taxon>
        <taxon>Cucurbitales</taxon>
        <taxon>Cucurbitaceae</taxon>
        <taxon>Benincaseae</taxon>
        <taxon>Cucumis</taxon>
    </lineage>
</organism>
<name>A0A5A7T806_CUCMM</name>
<evidence type="ECO:0000313" key="5">
    <source>
        <dbReference type="Proteomes" id="UP000321947"/>
    </source>
</evidence>
<keyword evidence="2" id="KW-0813">Transport</keyword>
<sequence length="107" mass="12066">MEMNNLPNGVGAAEKNGEEKKKEDQKQGSEDHDNDSDSDSDMPSSLSLRELSKVILPPLGVSSFTDGSKVKSNRWIISPMSSRYRYTYKHTSSYLLTKTYLLSLYIK</sequence>
<comment type="caution">
    <text evidence="2">The sequence shown here is derived from an EMBL/GenBank/DDBJ whole genome shotgun (WGS) entry which is preliminary data.</text>
</comment>
<dbReference type="AlphaFoldDB" id="A0A5A7T806"/>
<evidence type="ECO:0000313" key="2">
    <source>
        <dbReference type="EMBL" id="KAA0039008.1"/>
    </source>
</evidence>
<accession>A0A5A7T806</accession>
<dbReference type="Proteomes" id="UP000321947">
    <property type="component" value="Unassembled WGS sequence"/>
</dbReference>
<evidence type="ECO:0000256" key="1">
    <source>
        <dbReference type="SAM" id="MobiDB-lite"/>
    </source>
</evidence>
<reference evidence="4 5" key="1">
    <citation type="submission" date="2019-08" db="EMBL/GenBank/DDBJ databases">
        <title>Draft genome sequences of two oriental melons (Cucumis melo L. var makuwa).</title>
        <authorList>
            <person name="Kwon S.-Y."/>
        </authorList>
    </citation>
    <scope>NUCLEOTIDE SEQUENCE [LARGE SCALE GENOMIC DNA]</scope>
    <source>
        <strain evidence="5">cv. Chang Bougi</strain>
        <strain evidence="4">cv. SW 3</strain>
        <tissue evidence="2">Leaf</tissue>
    </source>
</reference>
<dbReference type="EMBL" id="SSTD01010265">
    <property type="protein sequence ID" value="TYK12211.1"/>
    <property type="molecule type" value="Genomic_DNA"/>
</dbReference>
<keyword evidence="2" id="KW-0406">Ion transport</keyword>
<evidence type="ECO:0000313" key="4">
    <source>
        <dbReference type="Proteomes" id="UP000321393"/>
    </source>
</evidence>
<feature type="region of interest" description="Disordered" evidence="1">
    <location>
        <begin position="1"/>
        <end position="47"/>
    </location>
</feature>
<dbReference type="OrthoDB" id="10573461at2759"/>
<dbReference type="GO" id="GO:0034220">
    <property type="term" value="P:monoatomic ion transmembrane transport"/>
    <property type="evidence" value="ECO:0007669"/>
    <property type="project" value="UniProtKB-KW"/>
</dbReference>
<dbReference type="Proteomes" id="UP000321393">
    <property type="component" value="Unassembled WGS sequence"/>
</dbReference>
<protein>
    <submittedName>
        <fullName evidence="2">Potassium channel AKT2/3</fullName>
    </submittedName>
</protein>